<evidence type="ECO:0000256" key="11">
    <source>
        <dbReference type="ARBA" id="ARBA00032731"/>
    </source>
</evidence>
<name>A0A8S9YL14_9TREM</name>
<dbReference type="GO" id="GO:0005634">
    <property type="term" value="C:nucleus"/>
    <property type="evidence" value="ECO:0007669"/>
    <property type="project" value="UniProtKB-SubCell"/>
</dbReference>
<evidence type="ECO:0000313" key="12">
    <source>
        <dbReference type="EMBL" id="KAF7241983.1"/>
    </source>
</evidence>
<reference evidence="12" key="1">
    <citation type="submission" date="2019-07" db="EMBL/GenBank/DDBJ databases">
        <title>Annotation for the trematode Paragonimus miyazaki's.</title>
        <authorList>
            <person name="Choi Y.-J."/>
        </authorList>
    </citation>
    <scope>NUCLEOTIDE SEQUENCE</scope>
    <source>
        <strain evidence="12">Japan</strain>
    </source>
</reference>
<evidence type="ECO:0000256" key="5">
    <source>
        <dbReference type="ARBA" id="ARBA00022490"/>
    </source>
</evidence>
<evidence type="ECO:0000256" key="3">
    <source>
        <dbReference type="ARBA" id="ARBA00009135"/>
    </source>
</evidence>
<dbReference type="Gene3D" id="1.10.486.10">
    <property type="entry name" value="PCRA, domain 4"/>
    <property type="match status" value="1"/>
</dbReference>
<comment type="caution">
    <text evidence="12">The sequence shown here is derived from an EMBL/GenBank/DDBJ whole genome shotgun (WGS) entry which is preliminary data.</text>
</comment>
<comment type="similarity">
    <text evidence="3">Belongs to the PARI family.</text>
</comment>
<comment type="subcellular location">
    <subcellularLocation>
        <location evidence="2">Cytoplasm</location>
    </subcellularLocation>
    <subcellularLocation>
        <location evidence="1">Nucleus</location>
    </subcellularLocation>
</comment>
<gene>
    <name evidence="12" type="ORF">EG68_10234</name>
</gene>
<evidence type="ECO:0000256" key="9">
    <source>
        <dbReference type="ARBA" id="ARBA00023242"/>
    </source>
</evidence>
<dbReference type="GO" id="GO:2000042">
    <property type="term" value="P:negative regulation of double-strand break repair via homologous recombination"/>
    <property type="evidence" value="ECO:0007669"/>
    <property type="project" value="InterPro"/>
</dbReference>
<evidence type="ECO:0000256" key="6">
    <source>
        <dbReference type="ARBA" id="ARBA00022763"/>
    </source>
</evidence>
<keyword evidence="7" id="KW-0238">DNA-binding</keyword>
<proteinExistence type="inferred from homology"/>
<keyword evidence="8" id="KW-0234">DNA repair</keyword>
<keyword evidence="5" id="KW-0963">Cytoplasm</keyword>
<dbReference type="GO" id="GO:0003677">
    <property type="term" value="F:DNA binding"/>
    <property type="evidence" value="ECO:0007669"/>
    <property type="project" value="UniProtKB-KW"/>
</dbReference>
<dbReference type="PANTHER" id="PTHR32121">
    <property type="entry name" value="PCNA-INTERACTING PARTNER"/>
    <property type="match status" value="1"/>
</dbReference>
<evidence type="ECO:0000256" key="10">
    <source>
        <dbReference type="ARBA" id="ARBA00031632"/>
    </source>
</evidence>
<evidence type="ECO:0000256" key="4">
    <source>
        <dbReference type="ARBA" id="ARBA00014320"/>
    </source>
</evidence>
<evidence type="ECO:0000256" key="8">
    <source>
        <dbReference type="ARBA" id="ARBA00023204"/>
    </source>
</evidence>
<dbReference type="Proteomes" id="UP000822476">
    <property type="component" value="Unassembled WGS sequence"/>
</dbReference>
<keyword evidence="13" id="KW-1185">Reference proteome</keyword>
<dbReference type="GO" id="GO:0006281">
    <property type="term" value="P:DNA repair"/>
    <property type="evidence" value="ECO:0007669"/>
    <property type="project" value="UniProtKB-KW"/>
</dbReference>
<dbReference type="AlphaFoldDB" id="A0A8S9YL14"/>
<evidence type="ECO:0000256" key="2">
    <source>
        <dbReference type="ARBA" id="ARBA00004496"/>
    </source>
</evidence>
<evidence type="ECO:0000313" key="13">
    <source>
        <dbReference type="Proteomes" id="UP000822476"/>
    </source>
</evidence>
<dbReference type="GO" id="GO:0000785">
    <property type="term" value="C:chromatin"/>
    <property type="evidence" value="ECO:0007669"/>
    <property type="project" value="TreeGrafter"/>
</dbReference>
<dbReference type="PANTHER" id="PTHR32121:SF0">
    <property type="entry name" value="PCNA-INTERACTING PARTNER"/>
    <property type="match status" value="1"/>
</dbReference>
<accession>A0A8S9YL14</accession>
<keyword evidence="9" id="KW-0539">Nucleus</keyword>
<organism evidence="12 13">
    <name type="scientific">Paragonimus skrjabini miyazakii</name>
    <dbReference type="NCBI Taxonomy" id="59628"/>
    <lineage>
        <taxon>Eukaryota</taxon>
        <taxon>Metazoa</taxon>
        <taxon>Spiralia</taxon>
        <taxon>Lophotrochozoa</taxon>
        <taxon>Platyhelminthes</taxon>
        <taxon>Trematoda</taxon>
        <taxon>Digenea</taxon>
        <taxon>Plagiorchiida</taxon>
        <taxon>Troglotremata</taxon>
        <taxon>Troglotrematidae</taxon>
        <taxon>Paragonimus</taxon>
    </lineage>
</organism>
<evidence type="ECO:0000256" key="1">
    <source>
        <dbReference type="ARBA" id="ARBA00004123"/>
    </source>
</evidence>
<protein>
    <recommendedName>
        <fullName evidence="4">PCNA-interacting partner</fullName>
    </recommendedName>
    <alternativeName>
        <fullName evidence="10">PARP-1 binding protein</fullName>
    </alternativeName>
    <alternativeName>
        <fullName evidence="11">PARP1-binding protein</fullName>
    </alternativeName>
</protein>
<keyword evidence="6" id="KW-0227">DNA damage</keyword>
<dbReference type="EMBL" id="JTDE01006738">
    <property type="protein sequence ID" value="KAF7241983.1"/>
    <property type="molecule type" value="Genomic_DNA"/>
</dbReference>
<sequence length="644" mass="72808">MPVIFGRPLRDTKLDKEKSRSVLQFLYEVHQQFDLERNSTETLLHPRDELTCFKLVLREHEAVFDEDPFTMWPRLCRKRVYRENMDCSELDTLANEVEDQLNAFNLVDRTSLVRRVLVEFQNNVELKQTLFNADYLVCSRLLDWFELLTLELLVVYRMSRIRFSFSDSHENPFFYFRQCTSDFLPHYKKCPITDVLLSYLGLAVNIKDPIRLLRLINRPKRGLDHSTFNALRQLAKETNLSATQVAMSFINRCQLGASHTSQTSDADILRPWRSGLNHLVDCLAKCQDALCGALDETVLVHTSSENRMSLDDAFLAVNQCIQAAGRALQKPLIGALKCPNDEDYDVVFTKAKIQEAADALCNKLRRLVSSDTMALPCGDTPGRPLLHGGSLLGRAAFRLARLLLVFCDECADDFGDSNTEGESVERGVLCSSTDMFTPTGRPPVASQTPTTTGRSDHLFRMLISPQTPLQSNSKVGGGHTEEVENDPPITTQRSLSELDEALTMPERPVFSRYQTDLDWSDVPQSPLYKRPTLSIRSALSEWNDLECHSMPAWTDSHQLTENANLTECSSALSFNLMKSSTSKVRPRKTPRALFIGPLKECNSLAQKCSSRVSRMAALTSKAGRCKKNPIVDSKQRCLTDFFPV</sequence>
<dbReference type="GO" id="GO:0005737">
    <property type="term" value="C:cytoplasm"/>
    <property type="evidence" value="ECO:0007669"/>
    <property type="project" value="UniProtKB-SubCell"/>
</dbReference>
<dbReference type="OrthoDB" id="6427080at2759"/>
<dbReference type="InterPro" id="IPR038932">
    <property type="entry name" value="PARPBP"/>
</dbReference>
<evidence type="ECO:0000256" key="7">
    <source>
        <dbReference type="ARBA" id="ARBA00023125"/>
    </source>
</evidence>